<evidence type="ECO:0000313" key="4">
    <source>
        <dbReference type="Proteomes" id="UP000176915"/>
    </source>
</evidence>
<reference evidence="3 4" key="1">
    <citation type="journal article" date="2016" name="Nat. Commun.">
        <title>Thousands of microbial genomes shed light on interconnected biogeochemical processes in an aquifer system.</title>
        <authorList>
            <person name="Anantharaman K."/>
            <person name="Brown C.T."/>
            <person name="Hug L.A."/>
            <person name="Sharon I."/>
            <person name="Castelle C.J."/>
            <person name="Probst A.J."/>
            <person name="Thomas B.C."/>
            <person name="Singh A."/>
            <person name="Wilkins M.J."/>
            <person name="Karaoz U."/>
            <person name="Brodie E.L."/>
            <person name="Williams K.H."/>
            <person name="Hubbard S.S."/>
            <person name="Banfield J.F."/>
        </authorList>
    </citation>
    <scope>NUCLEOTIDE SEQUENCE [LARGE SCALE GENOMIC DNA]</scope>
</reference>
<evidence type="ECO:0000256" key="1">
    <source>
        <dbReference type="SAM" id="MobiDB-lite"/>
    </source>
</evidence>
<gene>
    <name evidence="3" type="ORF">A3H09_01055</name>
</gene>
<evidence type="ECO:0000256" key="2">
    <source>
        <dbReference type="SAM" id="Phobius"/>
    </source>
</evidence>
<sequence>MEKRREATRRSAKNPATPIEKIYSQTGADEPSSDLKKISRLKTARPSGGGYRWLTFFLAILVIAASFYFLFFSRWPGESADPKQKNWYAVKLADGEIFYGQIADVKADPVVIANVYYDYDQARRAGSAADSAKTIEETGNLRLVKRGKETHGPDGTINVVRAQVLFMEPLKDNSKVLQAILGYEK</sequence>
<keyword evidence="2" id="KW-0812">Transmembrane</keyword>
<organism evidence="3 4">
    <name type="scientific">Candidatus Falkowbacteria bacterium RIFCSPLOWO2_12_FULL_45_13</name>
    <dbReference type="NCBI Taxonomy" id="1797991"/>
    <lineage>
        <taxon>Bacteria</taxon>
        <taxon>Candidatus Falkowiibacteriota</taxon>
    </lineage>
</organism>
<comment type="caution">
    <text evidence="3">The sequence shown here is derived from an EMBL/GenBank/DDBJ whole genome shotgun (WGS) entry which is preliminary data.</text>
</comment>
<evidence type="ECO:0000313" key="3">
    <source>
        <dbReference type="EMBL" id="OGF31222.1"/>
    </source>
</evidence>
<dbReference type="AlphaFoldDB" id="A0A1F5SX38"/>
<protein>
    <submittedName>
        <fullName evidence="3">Uncharacterized protein</fullName>
    </submittedName>
</protein>
<dbReference type="Proteomes" id="UP000176915">
    <property type="component" value="Unassembled WGS sequence"/>
</dbReference>
<keyword evidence="2" id="KW-0472">Membrane</keyword>
<proteinExistence type="predicted"/>
<dbReference type="EMBL" id="MFFY01000024">
    <property type="protein sequence ID" value="OGF31222.1"/>
    <property type="molecule type" value="Genomic_DNA"/>
</dbReference>
<feature type="transmembrane region" description="Helical" evidence="2">
    <location>
        <begin position="50"/>
        <end position="71"/>
    </location>
</feature>
<keyword evidence="2" id="KW-1133">Transmembrane helix</keyword>
<accession>A0A1F5SX38</accession>
<name>A0A1F5SX38_9BACT</name>
<feature type="region of interest" description="Disordered" evidence="1">
    <location>
        <begin position="1"/>
        <end position="33"/>
    </location>
</feature>